<dbReference type="Proteomes" id="UP001066276">
    <property type="component" value="Chromosome 8"/>
</dbReference>
<keyword evidence="3" id="KW-1185">Reference proteome</keyword>
<name>A0AAV7NRU4_PLEWA</name>
<protein>
    <submittedName>
        <fullName evidence="2">Uncharacterized protein</fullName>
    </submittedName>
</protein>
<organism evidence="2 3">
    <name type="scientific">Pleurodeles waltl</name>
    <name type="common">Iberian ribbed newt</name>
    <dbReference type="NCBI Taxonomy" id="8319"/>
    <lineage>
        <taxon>Eukaryota</taxon>
        <taxon>Metazoa</taxon>
        <taxon>Chordata</taxon>
        <taxon>Craniata</taxon>
        <taxon>Vertebrata</taxon>
        <taxon>Euteleostomi</taxon>
        <taxon>Amphibia</taxon>
        <taxon>Batrachia</taxon>
        <taxon>Caudata</taxon>
        <taxon>Salamandroidea</taxon>
        <taxon>Salamandridae</taxon>
        <taxon>Pleurodelinae</taxon>
        <taxon>Pleurodeles</taxon>
    </lineage>
</organism>
<accession>A0AAV7NRU4</accession>
<proteinExistence type="predicted"/>
<evidence type="ECO:0000313" key="2">
    <source>
        <dbReference type="EMBL" id="KAJ1117744.1"/>
    </source>
</evidence>
<comment type="caution">
    <text evidence="2">The sequence shown here is derived from an EMBL/GenBank/DDBJ whole genome shotgun (WGS) entry which is preliminary data.</text>
</comment>
<feature type="region of interest" description="Disordered" evidence="1">
    <location>
        <begin position="115"/>
        <end position="141"/>
    </location>
</feature>
<evidence type="ECO:0000313" key="3">
    <source>
        <dbReference type="Proteomes" id="UP001066276"/>
    </source>
</evidence>
<evidence type="ECO:0000256" key="1">
    <source>
        <dbReference type="SAM" id="MobiDB-lite"/>
    </source>
</evidence>
<reference evidence="2" key="1">
    <citation type="journal article" date="2022" name="bioRxiv">
        <title>Sequencing and chromosome-scale assembly of the giantPleurodeles waltlgenome.</title>
        <authorList>
            <person name="Brown T."/>
            <person name="Elewa A."/>
            <person name="Iarovenko S."/>
            <person name="Subramanian E."/>
            <person name="Araus A.J."/>
            <person name="Petzold A."/>
            <person name="Susuki M."/>
            <person name="Suzuki K.-i.T."/>
            <person name="Hayashi T."/>
            <person name="Toyoda A."/>
            <person name="Oliveira C."/>
            <person name="Osipova E."/>
            <person name="Leigh N.D."/>
            <person name="Simon A."/>
            <person name="Yun M.H."/>
        </authorList>
    </citation>
    <scope>NUCLEOTIDE SEQUENCE</scope>
    <source>
        <strain evidence="2">20211129_DDA</strain>
        <tissue evidence="2">Liver</tissue>
    </source>
</reference>
<sequence>MLCGRVAPGGTRTQHLLQPRHQGTTVRTLLLSSGPSLEIQWSPEGARRRPVSRALCDYQSIHGANRAPGPHQEWSRSRGPQEALNVATTLRCPSNVVLWLPLEWPIWNKRPVSPGNPQGLQPSRVTLQQHERASSSPSNATCLQTPCAPWKQHERLALLCASG</sequence>
<dbReference type="EMBL" id="JANPWB010000012">
    <property type="protein sequence ID" value="KAJ1117744.1"/>
    <property type="molecule type" value="Genomic_DNA"/>
</dbReference>
<gene>
    <name evidence="2" type="ORF">NDU88_005941</name>
</gene>
<dbReference type="AlphaFoldDB" id="A0AAV7NRU4"/>